<keyword evidence="5" id="KW-0460">Magnesium</keyword>
<comment type="similarity">
    <text evidence="2 6">Belongs to the FPP/GGPP synthase family.</text>
</comment>
<keyword evidence="3 6" id="KW-0808">Transferase</keyword>
<dbReference type="PROSITE" id="PS00444">
    <property type="entry name" value="POLYPRENYL_SYNTHASE_2"/>
    <property type="match status" value="1"/>
</dbReference>
<keyword evidence="4" id="KW-0479">Metal-binding</keyword>
<dbReference type="SUPFAM" id="SSF48576">
    <property type="entry name" value="Terpenoid synthases"/>
    <property type="match status" value="1"/>
</dbReference>
<name>A0A259TZV9_9BACT</name>
<keyword evidence="8" id="KW-1185">Reference proteome</keyword>
<gene>
    <name evidence="7" type="ORF">BSZ36_09655</name>
</gene>
<dbReference type="PROSITE" id="PS00723">
    <property type="entry name" value="POLYPRENYL_SYNTHASE_1"/>
    <property type="match status" value="1"/>
</dbReference>
<dbReference type="Proteomes" id="UP000216446">
    <property type="component" value="Unassembled WGS sequence"/>
</dbReference>
<evidence type="ECO:0000256" key="4">
    <source>
        <dbReference type="ARBA" id="ARBA00022723"/>
    </source>
</evidence>
<dbReference type="SFLD" id="SFLDS00005">
    <property type="entry name" value="Isoprenoid_Synthase_Type_I"/>
    <property type="match status" value="1"/>
</dbReference>
<dbReference type="InterPro" id="IPR000092">
    <property type="entry name" value="Polyprenyl_synt"/>
</dbReference>
<dbReference type="OrthoDB" id="9805316at2"/>
<dbReference type="Gene3D" id="1.10.600.10">
    <property type="entry name" value="Farnesyl Diphosphate Synthase"/>
    <property type="match status" value="1"/>
</dbReference>
<evidence type="ECO:0000256" key="2">
    <source>
        <dbReference type="ARBA" id="ARBA00006706"/>
    </source>
</evidence>
<dbReference type="CDD" id="cd00685">
    <property type="entry name" value="Trans_IPPS_HT"/>
    <property type="match status" value="1"/>
</dbReference>
<dbReference type="RefSeq" id="WP_094548332.1">
    <property type="nucleotide sequence ID" value="NZ_MQWB01000001.1"/>
</dbReference>
<evidence type="ECO:0000313" key="7">
    <source>
        <dbReference type="EMBL" id="OZC03216.1"/>
    </source>
</evidence>
<dbReference type="InterPro" id="IPR033749">
    <property type="entry name" value="Polyprenyl_synt_CS"/>
</dbReference>
<dbReference type="PANTHER" id="PTHR12001:SF85">
    <property type="entry name" value="SHORT CHAIN ISOPRENYL DIPHOSPHATE SYNTHASE"/>
    <property type="match status" value="1"/>
</dbReference>
<evidence type="ECO:0000256" key="3">
    <source>
        <dbReference type="ARBA" id="ARBA00022679"/>
    </source>
</evidence>
<dbReference type="InParanoid" id="A0A259TZV9"/>
<dbReference type="InterPro" id="IPR008949">
    <property type="entry name" value="Isoprenoid_synthase_dom_sf"/>
</dbReference>
<evidence type="ECO:0000256" key="6">
    <source>
        <dbReference type="RuleBase" id="RU004466"/>
    </source>
</evidence>
<dbReference type="SFLD" id="SFLDG01017">
    <property type="entry name" value="Polyprenyl_Transferase_Like"/>
    <property type="match status" value="1"/>
</dbReference>
<evidence type="ECO:0000313" key="8">
    <source>
        <dbReference type="Proteomes" id="UP000216446"/>
    </source>
</evidence>
<dbReference type="GO" id="GO:0004659">
    <property type="term" value="F:prenyltransferase activity"/>
    <property type="evidence" value="ECO:0007669"/>
    <property type="project" value="InterPro"/>
</dbReference>
<dbReference type="Pfam" id="PF00348">
    <property type="entry name" value="polyprenyl_synt"/>
    <property type="match status" value="1"/>
</dbReference>
<evidence type="ECO:0008006" key="9">
    <source>
        <dbReference type="Google" id="ProtNLM"/>
    </source>
</evidence>
<reference evidence="7 8" key="1">
    <citation type="submission" date="2016-11" db="EMBL/GenBank/DDBJ databases">
        <title>Study of marine rhodopsin-containing bacteria.</title>
        <authorList>
            <person name="Yoshizawa S."/>
            <person name="Kumagai Y."/>
            <person name="Kogure K."/>
        </authorList>
    </citation>
    <scope>NUCLEOTIDE SEQUENCE [LARGE SCALE GENOMIC DNA]</scope>
    <source>
        <strain evidence="7 8">SG-29</strain>
    </source>
</reference>
<sequence>MSSLPPALASAVADVDAALDVLDVPTTPEVLYAPVHHALRGRGKMWRPAIVLLTAEAFGGADARRRAMPAALATEVFHTFTLVHDDIMDKSATRRGAPTVYAEWGTSTAILAGDLLFSLAGDLLRRTETDRLGDALESYHAMVASLCEGQALDLAFETRHDVTPDDYLAMIDGKTGALLELAFDLGALIGGASDDERRRLREAAHALGRAFQLQDDVLDIAATEADLGKPIGGDLREGKRTWLLLRAIEASGEEGREADRAFFDGALDGGLAPEAIGDARERMERLGVLSEASGEAQAYAARGEAGLDVLPASGAADALRVLAHALATRGK</sequence>
<evidence type="ECO:0000256" key="5">
    <source>
        <dbReference type="ARBA" id="ARBA00022842"/>
    </source>
</evidence>
<dbReference type="AlphaFoldDB" id="A0A259TZV9"/>
<accession>A0A259TZV9</accession>
<organism evidence="7 8">
    <name type="scientific">Rubricoccus marinus</name>
    <dbReference type="NCBI Taxonomy" id="716817"/>
    <lineage>
        <taxon>Bacteria</taxon>
        <taxon>Pseudomonadati</taxon>
        <taxon>Rhodothermota</taxon>
        <taxon>Rhodothermia</taxon>
        <taxon>Rhodothermales</taxon>
        <taxon>Rubricoccaceae</taxon>
        <taxon>Rubricoccus</taxon>
    </lineage>
</organism>
<dbReference type="GO" id="GO:0008299">
    <property type="term" value="P:isoprenoid biosynthetic process"/>
    <property type="evidence" value="ECO:0007669"/>
    <property type="project" value="InterPro"/>
</dbReference>
<comment type="cofactor">
    <cofactor evidence="1">
        <name>Mg(2+)</name>
        <dbReference type="ChEBI" id="CHEBI:18420"/>
    </cofactor>
</comment>
<comment type="caution">
    <text evidence="7">The sequence shown here is derived from an EMBL/GenBank/DDBJ whole genome shotgun (WGS) entry which is preliminary data.</text>
</comment>
<dbReference type="EMBL" id="MQWB01000001">
    <property type="protein sequence ID" value="OZC03216.1"/>
    <property type="molecule type" value="Genomic_DNA"/>
</dbReference>
<protein>
    <recommendedName>
        <fullName evidence="9">Polyprenyl synthetase</fullName>
    </recommendedName>
</protein>
<proteinExistence type="inferred from homology"/>
<dbReference type="PANTHER" id="PTHR12001">
    <property type="entry name" value="GERANYLGERANYL PYROPHOSPHATE SYNTHASE"/>
    <property type="match status" value="1"/>
</dbReference>
<evidence type="ECO:0000256" key="1">
    <source>
        <dbReference type="ARBA" id="ARBA00001946"/>
    </source>
</evidence>
<dbReference type="GO" id="GO:0046872">
    <property type="term" value="F:metal ion binding"/>
    <property type="evidence" value="ECO:0007669"/>
    <property type="project" value="UniProtKB-KW"/>
</dbReference>